<gene>
    <name evidence="1" type="ORF">A1OE_1429</name>
</gene>
<dbReference type="STRING" id="1193729.A1OE_1429"/>
<sequence length="45" mass="5390">MLERSIIEIFINTYIRQYILIRTNAVFNPHCKGTFLYQISVIMIL</sequence>
<dbReference type="AlphaFoldDB" id="K7Z627"/>
<dbReference type="Proteomes" id="UP000010077">
    <property type="component" value="Chromosome"/>
</dbReference>
<protein>
    <submittedName>
        <fullName evidence="1">Uncharacterized protein</fullName>
    </submittedName>
</protein>
<name>K7Z627_9PROT</name>
<proteinExistence type="predicted"/>
<organism evidence="1 2">
    <name type="scientific">Candidatus Endolissoclinum faulkneri L2</name>
    <dbReference type="NCBI Taxonomy" id="1193729"/>
    <lineage>
        <taxon>Bacteria</taxon>
        <taxon>Pseudomonadati</taxon>
        <taxon>Pseudomonadota</taxon>
        <taxon>Alphaproteobacteria</taxon>
        <taxon>Rhodospirillales</taxon>
        <taxon>Rhodospirillaceae</taxon>
        <taxon>Candidatus Endolissoclinum</taxon>
    </lineage>
</organism>
<evidence type="ECO:0000313" key="2">
    <source>
        <dbReference type="Proteomes" id="UP000010077"/>
    </source>
</evidence>
<evidence type="ECO:0000313" key="1">
    <source>
        <dbReference type="EMBL" id="AFX99598.1"/>
    </source>
</evidence>
<accession>K7Z627</accession>
<reference evidence="1 2" key="1">
    <citation type="journal article" date="2012" name="Proc. Natl. Acad. Sci. U.S.A.">
        <title>Genome streamlining and chemical defense in a coral reef symbiosis.</title>
        <authorList>
            <person name="Kwan J.C."/>
            <person name="Donia M.S."/>
            <person name="Han A.W."/>
            <person name="Hirose E."/>
            <person name="Haygood M.G."/>
            <person name="Schmidt E.W."/>
        </authorList>
    </citation>
    <scope>NUCLEOTIDE SEQUENCE [LARGE SCALE GENOMIC DNA]</scope>
    <source>
        <strain evidence="1 2">L2</strain>
    </source>
</reference>
<dbReference type="HOGENOM" id="CLU_3197427_0_0_5"/>
<keyword evidence="2" id="KW-1185">Reference proteome</keyword>
<dbReference type="EMBL" id="CP003539">
    <property type="protein sequence ID" value="AFX99598.1"/>
    <property type="molecule type" value="Genomic_DNA"/>
</dbReference>
<dbReference type="KEGG" id="thal:A1OE_1429"/>